<feature type="transmembrane region" description="Helical" evidence="7">
    <location>
        <begin position="401"/>
        <end position="425"/>
    </location>
</feature>
<gene>
    <name evidence="9" type="ORF">SAMN02983006_01460</name>
</gene>
<evidence type="ECO:0000313" key="10">
    <source>
        <dbReference type="Proteomes" id="UP000199006"/>
    </source>
</evidence>
<name>A0A1I4IN88_9FIRM</name>
<feature type="transmembrane region" description="Helical" evidence="7">
    <location>
        <begin position="318"/>
        <end position="344"/>
    </location>
</feature>
<organism evidence="9 10">
    <name type="scientific">Halanaerobium salsuginis</name>
    <dbReference type="NCBI Taxonomy" id="29563"/>
    <lineage>
        <taxon>Bacteria</taxon>
        <taxon>Bacillati</taxon>
        <taxon>Bacillota</taxon>
        <taxon>Clostridia</taxon>
        <taxon>Halanaerobiales</taxon>
        <taxon>Halanaerobiaceae</taxon>
        <taxon>Halanaerobium</taxon>
    </lineage>
</organism>
<keyword evidence="3" id="KW-0997">Cell inner membrane</keyword>
<dbReference type="GO" id="GO:0022857">
    <property type="term" value="F:transmembrane transporter activity"/>
    <property type="evidence" value="ECO:0007669"/>
    <property type="project" value="TreeGrafter"/>
</dbReference>
<reference evidence="9 10" key="1">
    <citation type="submission" date="2016-10" db="EMBL/GenBank/DDBJ databases">
        <authorList>
            <person name="de Groot N.N."/>
        </authorList>
    </citation>
    <scope>NUCLEOTIDE SEQUENCE [LARGE SCALE GENOMIC DNA]</scope>
    <source>
        <strain evidence="9 10">ATCC 51327</strain>
    </source>
</reference>
<dbReference type="OrthoDB" id="9785600at2"/>
<feature type="transmembrane region" description="Helical" evidence="7">
    <location>
        <begin position="365"/>
        <end position="389"/>
    </location>
</feature>
<comment type="subcellular location">
    <subcellularLocation>
        <location evidence="1">Cell inner membrane</location>
        <topology evidence="1">Multi-pass membrane protein</topology>
    </subcellularLocation>
</comment>
<feature type="transmembrane region" description="Helical" evidence="7">
    <location>
        <begin position="175"/>
        <end position="197"/>
    </location>
</feature>
<feature type="transmembrane region" description="Helical" evidence="7">
    <location>
        <begin position="55"/>
        <end position="73"/>
    </location>
</feature>
<keyword evidence="2" id="KW-1003">Cell membrane</keyword>
<keyword evidence="5 7" id="KW-1133">Transmembrane helix</keyword>
<dbReference type="STRING" id="29563.SAMN02983006_01460"/>
<evidence type="ECO:0000259" key="8">
    <source>
        <dbReference type="Pfam" id="PF06808"/>
    </source>
</evidence>
<dbReference type="PANTHER" id="PTHR33362">
    <property type="entry name" value="SIALIC ACID TRAP TRANSPORTER PERMEASE PROTEIN SIAT-RELATED"/>
    <property type="match status" value="1"/>
</dbReference>
<feature type="transmembrane region" description="Helical" evidence="7">
    <location>
        <begin position="276"/>
        <end position="298"/>
    </location>
</feature>
<feature type="transmembrane region" description="Helical" evidence="7">
    <location>
        <begin position="246"/>
        <end position="264"/>
    </location>
</feature>
<accession>A0A1I4IN88</accession>
<dbReference type="PANTHER" id="PTHR33362:SF2">
    <property type="entry name" value="TRAP TRANSPORTER LARGE PERMEASE PROTEIN"/>
    <property type="match status" value="1"/>
</dbReference>
<dbReference type="PIRSF" id="PIRSF006066">
    <property type="entry name" value="HI0050"/>
    <property type="match status" value="1"/>
</dbReference>
<evidence type="ECO:0000256" key="6">
    <source>
        <dbReference type="ARBA" id="ARBA00023136"/>
    </source>
</evidence>
<dbReference type="InterPro" id="IPR010656">
    <property type="entry name" value="DctM"/>
</dbReference>
<evidence type="ECO:0000256" key="7">
    <source>
        <dbReference type="SAM" id="Phobius"/>
    </source>
</evidence>
<dbReference type="Pfam" id="PF06808">
    <property type="entry name" value="DctM"/>
    <property type="match status" value="1"/>
</dbReference>
<sequence length="435" mass="46752">MDPNTIAIIILIGSFFIMLVCRFPIAFAIGISSLFTTMYLGLPLMQIAQLMVKGVNVFTLMAVPFFIIAGELMGAGGISNRLINLANALVGWLRGGLAMVNIVASMFFGGISGSSTADTASLGTILIPMMRGQGYDDEFSTNVTMASSVQGLLIPPSHNMVMYAMVAGSVSVGRLFLAGIVPGIILGIALMIYSYYISVKRNYPKGDPFNLKNVFTTLLDSIWGLITVLIVVFGVISGVFTATESAAIAVVWAIFVGFFIYKELTIKKMWKVIERSLGTLAIVMILISTSQVFGWLLTYLEMPKLVAGAITSLTDNRYIIMFILNITMLLLGTIMDMSAIILVTTPILLPIAMNIGLDPVHFGTIMILNLGIGLITPPVGGTLFVGSAVSGVPIGNLIKTLLPFFVVMIIVLIMITYFPAVVMTIPNLVMPVMGR</sequence>
<dbReference type="EMBL" id="FOTI01000018">
    <property type="protein sequence ID" value="SFL55745.1"/>
    <property type="molecule type" value="Genomic_DNA"/>
</dbReference>
<feature type="transmembrane region" description="Helical" evidence="7">
    <location>
        <begin position="85"/>
        <end position="108"/>
    </location>
</feature>
<dbReference type="AlphaFoldDB" id="A0A1I4IN88"/>
<dbReference type="InterPro" id="IPR004681">
    <property type="entry name" value="TRAP_DctM"/>
</dbReference>
<dbReference type="Proteomes" id="UP000199006">
    <property type="component" value="Unassembled WGS sequence"/>
</dbReference>
<keyword evidence="6 7" id="KW-0472">Membrane</keyword>
<keyword evidence="4 7" id="KW-0812">Transmembrane</keyword>
<protein>
    <submittedName>
        <fullName evidence="9">TRAP transporter, DctM subunit</fullName>
    </submittedName>
</protein>
<feature type="domain" description="TRAP C4-dicarboxylate transport system permease DctM subunit" evidence="8">
    <location>
        <begin position="12"/>
        <end position="420"/>
    </location>
</feature>
<evidence type="ECO:0000256" key="5">
    <source>
        <dbReference type="ARBA" id="ARBA00022989"/>
    </source>
</evidence>
<evidence type="ECO:0000313" key="9">
    <source>
        <dbReference type="EMBL" id="SFL55745.1"/>
    </source>
</evidence>
<dbReference type="NCBIfam" id="TIGR00786">
    <property type="entry name" value="dctM"/>
    <property type="match status" value="1"/>
</dbReference>
<feature type="transmembrane region" description="Helical" evidence="7">
    <location>
        <begin position="7"/>
        <end position="35"/>
    </location>
</feature>
<evidence type="ECO:0000256" key="4">
    <source>
        <dbReference type="ARBA" id="ARBA00022692"/>
    </source>
</evidence>
<dbReference type="RefSeq" id="WP_089861511.1">
    <property type="nucleotide sequence ID" value="NZ_FOTI01000018.1"/>
</dbReference>
<evidence type="ECO:0000256" key="3">
    <source>
        <dbReference type="ARBA" id="ARBA00022519"/>
    </source>
</evidence>
<evidence type="ECO:0000256" key="2">
    <source>
        <dbReference type="ARBA" id="ARBA00022475"/>
    </source>
</evidence>
<proteinExistence type="predicted"/>
<keyword evidence="10" id="KW-1185">Reference proteome</keyword>
<evidence type="ECO:0000256" key="1">
    <source>
        <dbReference type="ARBA" id="ARBA00004429"/>
    </source>
</evidence>
<dbReference type="GO" id="GO:0005886">
    <property type="term" value="C:plasma membrane"/>
    <property type="evidence" value="ECO:0007669"/>
    <property type="project" value="UniProtKB-SubCell"/>
</dbReference>
<feature type="transmembrane region" description="Helical" evidence="7">
    <location>
        <begin position="218"/>
        <end position="240"/>
    </location>
</feature>